<dbReference type="Proteomes" id="UP001292094">
    <property type="component" value="Unassembled WGS sequence"/>
</dbReference>
<dbReference type="PROSITE" id="PS50104">
    <property type="entry name" value="TIR"/>
    <property type="match status" value="1"/>
</dbReference>
<reference evidence="18" key="1">
    <citation type="submission" date="2023-11" db="EMBL/GenBank/DDBJ databases">
        <title>Genome assemblies of two species of porcelain crab, Petrolisthes cinctipes and Petrolisthes manimaculis (Anomura: Porcellanidae).</title>
        <authorList>
            <person name="Angst P."/>
        </authorList>
    </citation>
    <scope>NUCLEOTIDE SEQUENCE</scope>
    <source>
        <strain evidence="18">PB745_02</strain>
        <tissue evidence="18">Gill</tissue>
    </source>
</reference>
<gene>
    <name evidence="18" type="ORF">Pmani_009152</name>
</gene>
<keyword evidence="5" id="KW-1114">Inhibition of host interferon signaling pathway by virus</keyword>
<feature type="compositionally biased region" description="Basic and acidic residues" evidence="14">
    <location>
        <begin position="740"/>
        <end position="752"/>
    </location>
</feature>
<keyword evidence="15" id="KW-0472">Membrane</keyword>
<feature type="domain" description="Ig-like" evidence="17">
    <location>
        <begin position="82"/>
        <end position="184"/>
    </location>
</feature>
<dbReference type="PRINTS" id="PR01537">
    <property type="entry name" value="INTRLKN1R1F"/>
</dbReference>
<name>A0AAE1Q457_9EUCA</name>
<keyword evidence="8" id="KW-0325">Glycoprotein</keyword>
<evidence type="ECO:0000256" key="5">
    <source>
        <dbReference type="ARBA" id="ARBA00022830"/>
    </source>
</evidence>
<feature type="compositionally biased region" description="Polar residues" evidence="14">
    <location>
        <begin position="445"/>
        <end position="459"/>
    </location>
</feature>
<evidence type="ECO:0000256" key="11">
    <source>
        <dbReference type="ARBA" id="ARBA00038761"/>
    </source>
</evidence>
<dbReference type="SUPFAM" id="SSF52200">
    <property type="entry name" value="Toll/Interleukin receptor TIR domain"/>
    <property type="match status" value="1"/>
</dbReference>
<keyword evidence="2" id="KW-0244">Early protein</keyword>
<evidence type="ECO:0000259" key="16">
    <source>
        <dbReference type="PROSITE" id="PS50104"/>
    </source>
</evidence>
<dbReference type="InterPro" id="IPR007110">
    <property type="entry name" value="Ig-like_dom"/>
</dbReference>
<dbReference type="InterPro" id="IPR015621">
    <property type="entry name" value="IL-1_rcpt_fam"/>
</dbReference>
<evidence type="ECO:0000256" key="12">
    <source>
        <dbReference type="ARBA" id="ARBA00041012"/>
    </source>
</evidence>
<evidence type="ECO:0000256" key="10">
    <source>
        <dbReference type="ARBA" id="ARBA00023319"/>
    </source>
</evidence>
<keyword evidence="15" id="KW-1133">Transmembrane helix</keyword>
<accession>A0AAE1Q457</accession>
<dbReference type="Gene3D" id="3.40.50.10140">
    <property type="entry name" value="Toll/interleukin-1 receptor homology (TIR) domain"/>
    <property type="match status" value="1"/>
</dbReference>
<keyword evidence="10" id="KW-0393">Immunoglobulin domain</keyword>
<sequence length="834" mass="93034">MTDYSRERISPTRLLETFWRDSDDLRNDNCCWGISTTTMASAALLAAKQSISYLLLTRWLALLFLFLPHSTLQDAHQELVCPCKRESAKELMEENVLHDSVTEGQTRMLWCCAHNLLKYNDPHFNITWSFKGEEYPWKQSSFETHPCGVEVLVTRGASLSDQGNYTCIITASDGTSITRSVDLSVHENKIYRDVPTDIHSTGDLIEPLGAKNVTFTCEGYVGDDQYFPFSWKQVNSKGNITFLNKLPNVTLLPPVGHEKLKSQFVISEVAEEHYGVYICTVMNSFGSETINMTLSKGGFGAVTREEIEDINRQGDEQTPENIAQTVDIEAALRAEAAATPQEAMQVDNDYKMSDLSAVLALGEALKTKVMEIETTQLRRIDWSNTFESLMRFYNERYQQGLNARAQSLITRYLRPHPQPAEPQPAEPQPAEPQPAELQSAEPQSAEPQPGTSDEPQPGTSVPEIIIREEKYRSLLMVATGALVLVGMCVFLWLRCGPQISLCLQHTLASPTSDDGQVDILVVHGDSATYWVGSVLLPVLEDTYHYKCFLPQRDMLAGDQVAESILSVLSRCRRVVVVVTPCLLDSSWATWSAYSGIQAALTTPARILALVLQEPNMKIGTHEKNSLLEVLRVVKKVRVPIECGQQPDDDQQQKEEDFFTASFNKTENNLKLTEGNPKFFFYRGSCDMKVDKNSDDKFNTAADDALRSNIKLSLPELTQLPGSHSPGSQRLSNMVSVSEAASRESLEPDKKTATTENLTFTQDNEDNPGSPCSITPFILTSPQNTCKDRSHSTQDSVCTAMSRCMQAVCVGNPKQVFWQTVRLQLGPPSLHTIQQ</sequence>
<feature type="domain" description="TIR" evidence="16">
    <location>
        <begin position="515"/>
        <end position="661"/>
    </location>
</feature>
<dbReference type="PROSITE" id="PS50835">
    <property type="entry name" value="IG_LIKE"/>
    <property type="match status" value="2"/>
</dbReference>
<dbReference type="Gene3D" id="2.60.40.10">
    <property type="entry name" value="Immunoglobulins"/>
    <property type="match status" value="2"/>
</dbReference>
<dbReference type="GO" id="GO:0007165">
    <property type="term" value="P:signal transduction"/>
    <property type="evidence" value="ECO:0007669"/>
    <property type="project" value="InterPro"/>
</dbReference>
<dbReference type="InterPro" id="IPR000157">
    <property type="entry name" value="TIR_dom"/>
</dbReference>
<dbReference type="EMBL" id="JAWZYT010000706">
    <property type="protein sequence ID" value="KAK4319950.1"/>
    <property type="molecule type" value="Genomic_DNA"/>
</dbReference>
<dbReference type="Pfam" id="PF13895">
    <property type="entry name" value="Ig_2"/>
    <property type="match status" value="1"/>
</dbReference>
<feature type="transmembrane region" description="Helical" evidence="15">
    <location>
        <begin position="474"/>
        <end position="493"/>
    </location>
</feature>
<proteinExistence type="inferred from homology"/>
<keyword evidence="7" id="KW-1015">Disulfide bond</keyword>
<evidence type="ECO:0000313" key="18">
    <source>
        <dbReference type="EMBL" id="KAK4319950.1"/>
    </source>
</evidence>
<evidence type="ECO:0000256" key="7">
    <source>
        <dbReference type="ARBA" id="ARBA00023157"/>
    </source>
</evidence>
<keyword evidence="9" id="KW-0922">Interferon antiviral system evasion</keyword>
<dbReference type="PANTHER" id="PTHR11890">
    <property type="entry name" value="INTERLEUKIN-1 RECEPTOR FAMILY MEMBER"/>
    <property type="match status" value="1"/>
</dbReference>
<feature type="region of interest" description="Disordered" evidence="14">
    <location>
        <begin position="415"/>
        <end position="461"/>
    </location>
</feature>
<keyword evidence="4" id="KW-0378">Hydrolase</keyword>
<keyword evidence="6" id="KW-0520">NAD</keyword>
<comment type="subunit">
    <text evidence="11">Interacts with host IFNA1.</text>
</comment>
<protein>
    <recommendedName>
        <fullName evidence="12">Soluble interferon alpha/beta receptor OPG204</fullName>
    </recommendedName>
</protein>
<evidence type="ECO:0000256" key="4">
    <source>
        <dbReference type="ARBA" id="ARBA00022801"/>
    </source>
</evidence>
<evidence type="ECO:0000259" key="17">
    <source>
        <dbReference type="PROSITE" id="PS50835"/>
    </source>
</evidence>
<keyword evidence="3" id="KW-1090">Inhibition of host innate immune response by virus</keyword>
<comment type="similarity">
    <text evidence="1">Belongs to the interleukin-1 receptor family.</text>
</comment>
<feature type="compositionally biased region" description="Low complexity" evidence="14">
    <location>
        <begin position="433"/>
        <end position="443"/>
    </location>
</feature>
<keyword evidence="19" id="KW-1185">Reference proteome</keyword>
<organism evidence="18 19">
    <name type="scientific">Petrolisthes manimaculis</name>
    <dbReference type="NCBI Taxonomy" id="1843537"/>
    <lineage>
        <taxon>Eukaryota</taxon>
        <taxon>Metazoa</taxon>
        <taxon>Ecdysozoa</taxon>
        <taxon>Arthropoda</taxon>
        <taxon>Crustacea</taxon>
        <taxon>Multicrustacea</taxon>
        <taxon>Malacostraca</taxon>
        <taxon>Eumalacostraca</taxon>
        <taxon>Eucarida</taxon>
        <taxon>Decapoda</taxon>
        <taxon>Pleocyemata</taxon>
        <taxon>Anomura</taxon>
        <taxon>Galatheoidea</taxon>
        <taxon>Porcellanidae</taxon>
        <taxon>Petrolisthes</taxon>
    </lineage>
</organism>
<evidence type="ECO:0000256" key="1">
    <source>
        <dbReference type="ARBA" id="ARBA00009752"/>
    </source>
</evidence>
<keyword evidence="5" id="KW-0945">Host-virus interaction</keyword>
<evidence type="ECO:0000256" key="2">
    <source>
        <dbReference type="ARBA" id="ARBA00022518"/>
    </source>
</evidence>
<dbReference type="InterPro" id="IPR035897">
    <property type="entry name" value="Toll_tir_struct_dom_sf"/>
</dbReference>
<dbReference type="InterPro" id="IPR013783">
    <property type="entry name" value="Ig-like_fold"/>
</dbReference>
<evidence type="ECO:0000256" key="13">
    <source>
        <dbReference type="ARBA" id="ARBA00045444"/>
    </source>
</evidence>
<comment type="function">
    <text evidence="13">Counteracts the antiviral effects of host IFN-alpha/beta and key IFN-inducible proteins involved in viral RNA degradation suxh as host OAS1. Acts as a soluble IFN-alpha receptor and thus inhibits the interaction between host IFN-alpha and its receptor.</text>
</comment>
<evidence type="ECO:0000256" key="6">
    <source>
        <dbReference type="ARBA" id="ARBA00023027"/>
    </source>
</evidence>
<evidence type="ECO:0000256" key="3">
    <source>
        <dbReference type="ARBA" id="ARBA00022632"/>
    </source>
</evidence>
<dbReference type="GO" id="GO:0016787">
    <property type="term" value="F:hydrolase activity"/>
    <property type="evidence" value="ECO:0007669"/>
    <property type="project" value="UniProtKB-KW"/>
</dbReference>
<feature type="compositionally biased region" description="Polar residues" evidence="14">
    <location>
        <begin position="719"/>
        <end position="735"/>
    </location>
</feature>
<keyword evidence="5" id="KW-0899">Viral immunoevasion</keyword>
<comment type="caution">
    <text evidence="18">The sequence shown here is derived from an EMBL/GenBank/DDBJ whole genome shotgun (WGS) entry which is preliminary data.</text>
</comment>
<feature type="compositionally biased region" description="Pro residues" evidence="14">
    <location>
        <begin position="416"/>
        <end position="432"/>
    </location>
</feature>
<feature type="region of interest" description="Disordered" evidence="14">
    <location>
        <begin position="716"/>
        <end position="753"/>
    </location>
</feature>
<dbReference type="InterPro" id="IPR003599">
    <property type="entry name" value="Ig_sub"/>
</dbReference>
<evidence type="ECO:0000256" key="8">
    <source>
        <dbReference type="ARBA" id="ARBA00023180"/>
    </source>
</evidence>
<dbReference type="AlphaFoldDB" id="A0AAE1Q457"/>
<evidence type="ECO:0000256" key="9">
    <source>
        <dbReference type="ARBA" id="ARBA00023258"/>
    </source>
</evidence>
<keyword evidence="15" id="KW-0812">Transmembrane</keyword>
<dbReference type="SUPFAM" id="SSF48726">
    <property type="entry name" value="Immunoglobulin"/>
    <property type="match status" value="2"/>
</dbReference>
<evidence type="ECO:0000313" key="19">
    <source>
        <dbReference type="Proteomes" id="UP001292094"/>
    </source>
</evidence>
<dbReference type="Pfam" id="PF01582">
    <property type="entry name" value="TIR"/>
    <property type="match status" value="1"/>
</dbReference>
<feature type="domain" description="Ig-like" evidence="17">
    <location>
        <begin position="195"/>
        <end position="295"/>
    </location>
</feature>
<dbReference type="GO" id="GO:0039502">
    <property type="term" value="P:symbiont-mediated suppression of host type I interferon-mediated signaling pathway"/>
    <property type="evidence" value="ECO:0007669"/>
    <property type="project" value="UniProtKB-KW"/>
</dbReference>
<evidence type="ECO:0000256" key="15">
    <source>
        <dbReference type="SAM" id="Phobius"/>
    </source>
</evidence>
<dbReference type="PANTHER" id="PTHR11890:SF44">
    <property type="entry name" value="X-LINKED INTERLEUKIN-1 RECEPTOR ACCESSORY PROTEIN-LIKE 2"/>
    <property type="match status" value="1"/>
</dbReference>
<dbReference type="SMART" id="SM00409">
    <property type="entry name" value="IG"/>
    <property type="match status" value="2"/>
</dbReference>
<dbReference type="InterPro" id="IPR036179">
    <property type="entry name" value="Ig-like_dom_sf"/>
</dbReference>
<evidence type="ECO:0000256" key="14">
    <source>
        <dbReference type="SAM" id="MobiDB-lite"/>
    </source>
</evidence>